<accession>A0A9X2FAZ7</accession>
<dbReference type="EMBL" id="JAMXLR010000055">
    <property type="protein sequence ID" value="MCO6045545.1"/>
    <property type="molecule type" value="Genomic_DNA"/>
</dbReference>
<dbReference type="RefSeq" id="WP_252853658.1">
    <property type="nucleotide sequence ID" value="NZ_JAMXLR010000055.1"/>
</dbReference>
<dbReference type="AlphaFoldDB" id="A0A9X2FAZ7"/>
<evidence type="ECO:0000313" key="2">
    <source>
        <dbReference type="Proteomes" id="UP001155241"/>
    </source>
</evidence>
<evidence type="ECO:0000313" key="1">
    <source>
        <dbReference type="EMBL" id="MCO6045545.1"/>
    </source>
</evidence>
<keyword evidence="2" id="KW-1185">Reference proteome</keyword>
<name>A0A9X2FAZ7_9BACT</name>
<protein>
    <submittedName>
        <fullName evidence="1">Uncharacterized protein</fullName>
    </submittedName>
</protein>
<organism evidence="1 2">
    <name type="scientific">Aeoliella straminimaris</name>
    <dbReference type="NCBI Taxonomy" id="2954799"/>
    <lineage>
        <taxon>Bacteria</taxon>
        <taxon>Pseudomonadati</taxon>
        <taxon>Planctomycetota</taxon>
        <taxon>Planctomycetia</taxon>
        <taxon>Pirellulales</taxon>
        <taxon>Lacipirellulaceae</taxon>
        <taxon>Aeoliella</taxon>
    </lineage>
</organism>
<feature type="non-terminal residue" evidence="1">
    <location>
        <position position="145"/>
    </location>
</feature>
<gene>
    <name evidence="1" type="ORF">NG895_16660</name>
</gene>
<comment type="caution">
    <text evidence="1">The sequence shown here is derived from an EMBL/GenBank/DDBJ whole genome shotgun (WGS) entry which is preliminary data.</text>
</comment>
<reference evidence="1" key="1">
    <citation type="submission" date="2022-06" db="EMBL/GenBank/DDBJ databases">
        <title>Aeoliella straminimaris, a novel planctomycete from sediments.</title>
        <authorList>
            <person name="Vitorino I.R."/>
            <person name="Lage O.M."/>
        </authorList>
    </citation>
    <scope>NUCLEOTIDE SEQUENCE</scope>
    <source>
        <strain evidence="1">ICT_H6.2</strain>
    </source>
</reference>
<dbReference type="Proteomes" id="UP001155241">
    <property type="component" value="Unassembled WGS sequence"/>
</dbReference>
<sequence>MSNTAKKPSTKVYYPLEIQGHGWKVRTGRLKPGRGRPHKVQPIFQVVAEKIPFEALSGIMKDLIAHGYLLEGVYLAHDSMGVARYGGRGQIFTRLSTHKRNYPQELHYFSFYIINDKNHEREIETAILRAAGPQMVLNTRKVQSG</sequence>
<proteinExistence type="predicted"/>